<name>A0AA35JBD8_SACUV</name>
<gene>
    <name evidence="2" type="primary">SUVC16G4100</name>
    <name evidence="2" type="ORF">SUVC_16G4100</name>
</gene>
<dbReference type="InterPro" id="IPR027267">
    <property type="entry name" value="AH/BAR_dom_sf"/>
</dbReference>
<sequence length="423" mass="48602">MSGYWNKITDSIATAAHKTQDTLNSALANANVNLNDPQTRLSIKSRTRFVQESLGTVSDISKLPPQYQFLEKKSDSLEKVCKRILLVSKTFEVEGYDYPPNLTESISDWWSLNKDGWFGSKKTEHASKKKDSNHDDTFLPRSFAQAISKAAVDCESEFKNLEQNEKEDLKQKKEAKKTTQETAEQEEEEEEEEEEEDDEDLSNLIKVFDSWSTCYKNIDEGKAEMDSMMVKEFNKKLEKLINEDFKKVHELRRKVEESRLKFDTMRYEGKSKEEQLRAQKDETSKEADNNDNSANSTSLEEALTAEKKAEKEDDAKVPEEEPKKVETDVTTANDDIDTNENPKQQPTNNQPPVEDSEENKLLEKLEDEFVSNTTAAVETMEEITDSSEILSLVKLFQNFQLVYFRQCAQEVEANLKVLNGMEN</sequence>
<dbReference type="AlphaFoldDB" id="A0AA35JBD8"/>
<reference evidence="2" key="1">
    <citation type="submission" date="2022-10" db="EMBL/GenBank/DDBJ databases">
        <authorList>
            <person name="Byrne P K."/>
        </authorList>
    </citation>
    <scope>NUCLEOTIDE SEQUENCE</scope>
    <source>
        <strain evidence="2">CBS7001</strain>
    </source>
</reference>
<feature type="region of interest" description="Disordered" evidence="1">
    <location>
        <begin position="165"/>
        <end position="202"/>
    </location>
</feature>
<evidence type="ECO:0008006" key="4">
    <source>
        <dbReference type="Google" id="ProtNLM"/>
    </source>
</evidence>
<evidence type="ECO:0000256" key="1">
    <source>
        <dbReference type="SAM" id="MobiDB-lite"/>
    </source>
</evidence>
<protein>
    <recommendedName>
        <fullName evidence="4">YPR148C-like protein</fullName>
    </recommendedName>
</protein>
<feature type="compositionally biased region" description="Acidic residues" evidence="1">
    <location>
        <begin position="183"/>
        <end position="201"/>
    </location>
</feature>
<dbReference type="Gene3D" id="1.20.1270.60">
    <property type="entry name" value="Arfaptin homology (AH) domain/BAR domain"/>
    <property type="match status" value="1"/>
</dbReference>
<evidence type="ECO:0000313" key="3">
    <source>
        <dbReference type="Proteomes" id="UP001162090"/>
    </source>
</evidence>
<dbReference type="Pfam" id="PF10455">
    <property type="entry name" value="BAR_2"/>
    <property type="match status" value="1"/>
</dbReference>
<evidence type="ECO:0000313" key="2">
    <source>
        <dbReference type="EMBL" id="CAI4053840.1"/>
    </source>
</evidence>
<feature type="compositionally biased region" description="Basic and acidic residues" evidence="1">
    <location>
        <begin position="304"/>
        <end position="327"/>
    </location>
</feature>
<accession>A0AA35JBD8</accession>
<feature type="compositionally biased region" description="Basic and acidic residues" evidence="1">
    <location>
        <begin position="257"/>
        <end position="288"/>
    </location>
</feature>
<feature type="compositionally biased region" description="Low complexity" evidence="1">
    <location>
        <begin position="290"/>
        <end position="302"/>
    </location>
</feature>
<dbReference type="Proteomes" id="UP001162090">
    <property type="component" value="Chromosome 16"/>
</dbReference>
<dbReference type="EMBL" id="OX365927">
    <property type="protein sequence ID" value="CAI4053840.1"/>
    <property type="molecule type" value="Genomic_DNA"/>
</dbReference>
<dbReference type="SUPFAM" id="SSF103657">
    <property type="entry name" value="BAR/IMD domain-like"/>
    <property type="match status" value="1"/>
</dbReference>
<organism evidence="2 3">
    <name type="scientific">Saccharomyces uvarum</name>
    <name type="common">Yeast</name>
    <name type="synonym">Saccharomyces bayanus var. uvarum</name>
    <dbReference type="NCBI Taxonomy" id="230603"/>
    <lineage>
        <taxon>Eukaryota</taxon>
        <taxon>Fungi</taxon>
        <taxon>Dikarya</taxon>
        <taxon>Ascomycota</taxon>
        <taxon>Saccharomycotina</taxon>
        <taxon>Saccharomycetes</taxon>
        <taxon>Saccharomycetales</taxon>
        <taxon>Saccharomycetaceae</taxon>
        <taxon>Saccharomyces</taxon>
    </lineage>
</organism>
<proteinExistence type="predicted"/>
<feature type="compositionally biased region" description="Low complexity" evidence="1">
    <location>
        <begin position="339"/>
        <end position="352"/>
    </location>
</feature>
<feature type="compositionally biased region" description="Basic and acidic residues" evidence="1">
    <location>
        <begin position="165"/>
        <end position="179"/>
    </location>
</feature>
<feature type="region of interest" description="Disordered" evidence="1">
    <location>
        <begin position="257"/>
        <end position="360"/>
    </location>
</feature>
<dbReference type="InterPro" id="IPR018859">
    <property type="entry name" value="BAR_dom-cont"/>
</dbReference>